<organism evidence="3 4">
    <name type="scientific">Oceanidesulfovibrio marinus</name>
    <dbReference type="NCBI Taxonomy" id="370038"/>
    <lineage>
        <taxon>Bacteria</taxon>
        <taxon>Pseudomonadati</taxon>
        <taxon>Thermodesulfobacteriota</taxon>
        <taxon>Desulfovibrionia</taxon>
        <taxon>Desulfovibrionales</taxon>
        <taxon>Desulfovibrionaceae</taxon>
        <taxon>Oceanidesulfovibrio</taxon>
    </lineage>
</organism>
<dbReference type="Gene3D" id="3.30.70.3080">
    <property type="match status" value="1"/>
</dbReference>
<comment type="caution">
    <text evidence="3">The sequence shown here is derived from an EMBL/GenBank/DDBJ whole genome shotgun (WGS) entry which is preliminary data.</text>
</comment>
<evidence type="ECO:0000259" key="1">
    <source>
        <dbReference type="Pfam" id="PF18572"/>
    </source>
</evidence>
<dbReference type="Pfam" id="PF21141">
    <property type="entry name" value="T6PP_C"/>
    <property type="match status" value="1"/>
</dbReference>
<dbReference type="InterPro" id="IPR041064">
    <property type="entry name" value="T6PP_helical"/>
</dbReference>
<reference evidence="3 4" key="1">
    <citation type="submission" date="2018-06" db="EMBL/GenBank/DDBJ databases">
        <title>Complete genome of Desulfovibrio marinus P48SEP.</title>
        <authorList>
            <person name="Crispim J.S."/>
            <person name="Vidigal P.M.P."/>
            <person name="Silva L.C.F."/>
            <person name="Araujo L.C."/>
            <person name="Laguardia C.N."/>
            <person name="Dias R.S."/>
            <person name="Sousa M.P."/>
            <person name="Paula S.O."/>
            <person name="Silva C."/>
        </authorList>
    </citation>
    <scope>NUCLEOTIDE SEQUENCE [LARGE SCALE GENOMIC DNA]</scope>
    <source>
        <strain evidence="3 4">P48SEP</strain>
    </source>
</reference>
<dbReference type="InterPro" id="IPR023214">
    <property type="entry name" value="HAD_sf"/>
</dbReference>
<name>A0A6P1ZFZ9_9BACT</name>
<dbReference type="OrthoDB" id="5469328at2"/>
<proteinExistence type="predicted"/>
<dbReference type="SUPFAM" id="SSF56784">
    <property type="entry name" value="HAD-like"/>
    <property type="match status" value="1"/>
</dbReference>
<dbReference type="InterPro" id="IPR036412">
    <property type="entry name" value="HAD-like_sf"/>
</dbReference>
<evidence type="ECO:0000313" key="3">
    <source>
        <dbReference type="EMBL" id="TVM33102.1"/>
    </source>
</evidence>
<evidence type="ECO:0000259" key="2">
    <source>
        <dbReference type="Pfam" id="PF21141"/>
    </source>
</evidence>
<protein>
    <submittedName>
        <fullName evidence="3">Trehalose 6-phosphate synthase</fullName>
    </submittedName>
</protein>
<sequence length="408" mass="45600">MERLPIRKETIYTLLEFYDLMARTREVKKAMAEDIFAGRPGMENGRQDLNNALDTLLAMPRDGFDPLRLRQVLALDGKGVAVDLAYEKTELLKDLQFIDLDEASFVRFLGTIHPDFERYVQEGVCLLQGKRFRAFITDRDGTVNNYCGRYRSSIQSLYNAVFLARFARNACEFPILLTSAPLASPGVVDVSVMPTGAMILAASKGREYLGLDGKRHAYHIEDAKQAVLDAFNEKISALLEKPEKNKFTLIGSGLQFKFGQTTIARQDISRSVTEQESQTLLDQIEDMVREVDPEGADLRIEDTGLDVEVILTFETAGGMVKDFDKGDSVRYLDETLGIGMEQGPHLVCGDTPSDLPMLQAAMEKNPDETYGVFVTKKPELAERVREICPRSVVVPEPDILVTMLGRLA</sequence>
<feature type="domain" description="Trehalose-6-phosphate phosphatase helical bundle" evidence="1">
    <location>
        <begin position="13"/>
        <end position="102"/>
    </location>
</feature>
<dbReference type="Gene3D" id="3.40.50.1000">
    <property type="entry name" value="HAD superfamily/HAD-like"/>
    <property type="match status" value="1"/>
</dbReference>
<gene>
    <name evidence="3" type="ORF">DQK91_13150</name>
</gene>
<dbReference type="EMBL" id="QMIF01000008">
    <property type="protein sequence ID" value="TVM33102.1"/>
    <property type="molecule type" value="Genomic_DNA"/>
</dbReference>
<dbReference type="InterPro" id="IPR049063">
    <property type="entry name" value="T6PP_C"/>
</dbReference>
<dbReference type="RefSeq" id="WP_144305830.1">
    <property type="nucleotide sequence ID" value="NZ_QMIF01000008.1"/>
</dbReference>
<evidence type="ECO:0000313" key="4">
    <source>
        <dbReference type="Proteomes" id="UP000434052"/>
    </source>
</evidence>
<feature type="domain" description="Trehalose-6-phosphate phosphatase C-terminal" evidence="2">
    <location>
        <begin position="135"/>
        <end position="400"/>
    </location>
</feature>
<dbReference type="Pfam" id="PF18572">
    <property type="entry name" value="T6PP_N"/>
    <property type="match status" value="1"/>
</dbReference>
<dbReference type="AlphaFoldDB" id="A0A6P1ZFZ9"/>
<dbReference type="Proteomes" id="UP000434052">
    <property type="component" value="Unassembled WGS sequence"/>
</dbReference>
<accession>A0A6P1ZFZ9</accession>